<evidence type="ECO:0000256" key="2">
    <source>
        <dbReference type="ARBA" id="ARBA00022475"/>
    </source>
</evidence>
<keyword evidence="4 6" id="KW-1133">Transmembrane helix</keyword>
<feature type="transmembrane region" description="Helical" evidence="6">
    <location>
        <begin position="684"/>
        <end position="708"/>
    </location>
</feature>
<feature type="domain" description="MacB-like periplasmic core" evidence="8">
    <location>
        <begin position="449"/>
        <end position="608"/>
    </location>
</feature>
<comment type="subcellular location">
    <subcellularLocation>
        <location evidence="1">Cell membrane</location>
        <topology evidence="1">Multi-pass membrane protein</topology>
    </subcellularLocation>
</comment>
<feature type="transmembrane region" description="Helical" evidence="6">
    <location>
        <begin position="439"/>
        <end position="459"/>
    </location>
</feature>
<evidence type="ECO:0000313" key="10">
    <source>
        <dbReference type="Proteomes" id="UP000627292"/>
    </source>
</evidence>
<dbReference type="PANTHER" id="PTHR30572">
    <property type="entry name" value="MEMBRANE COMPONENT OF TRANSPORTER-RELATED"/>
    <property type="match status" value="1"/>
</dbReference>
<name>A0A917IN42_9BACT</name>
<reference evidence="9" key="2">
    <citation type="submission" date="2020-09" db="EMBL/GenBank/DDBJ databases">
        <authorList>
            <person name="Sun Q."/>
            <person name="Zhou Y."/>
        </authorList>
    </citation>
    <scope>NUCLEOTIDE SEQUENCE</scope>
    <source>
        <strain evidence="9">CGMCC 1.15290</strain>
    </source>
</reference>
<dbReference type="InterPro" id="IPR025857">
    <property type="entry name" value="MacB_PCD"/>
</dbReference>
<keyword evidence="5 6" id="KW-0472">Membrane</keyword>
<evidence type="ECO:0000256" key="6">
    <source>
        <dbReference type="SAM" id="Phobius"/>
    </source>
</evidence>
<keyword evidence="2" id="KW-1003">Cell membrane</keyword>
<evidence type="ECO:0000256" key="3">
    <source>
        <dbReference type="ARBA" id="ARBA00022692"/>
    </source>
</evidence>
<reference evidence="9" key="1">
    <citation type="journal article" date="2014" name="Int. J. Syst. Evol. Microbiol.">
        <title>Complete genome sequence of Corynebacterium casei LMG S-19264T (=DSM 44701T), isolated from a smear-ripened cheese.</title>
        <authorList>
            <consortium name="US DOE Joint Genome Institute (JGI-PGF)"/>
            <person name="Walter F."/>
            <person name="Albersmeier A."/>
            <person name="Kalinowski J."/>
            <person name="Ruckert C."/>
        </authorList>
    </citation>
    <scope>NUCLEOTIDE SEQUENCE</scope>
    <source>
        <strain evidence="9">CGMCC 1.15290</strain>
    </source>
</reference>
<dbReference type="InterPro" id="IPR050250">
    <property type="entry name" value="Macrolide_Exporter_MacB"/>
</dbReference>
<evidence type="ECO:0000256" key="5">
    <source>
        <dbReference type="ARBA" id="ARBA00023136"/>
    </source>
</evidence>
<comment type="caution">
    <text evidence="9">The sequence shown here is derived from an EMBL/GenBank/DDBJ whole genome shotgun (WGS) entry which is preliminary data.</text>
</comment>
<dbReference type="Pfam" id="PF12704">
    <property type="entry name" value="MacB_PCD"/>
    <property type="match status" value="2"/>
</dbReference>
<dbReference type="AlphaFoldDB" id="A0A917IN42"/>
<feature type="domain" description="ABC3 transporter permease C-terminal" evidence="7">
    <location>
        <begin position="303"/>
        <end position="419"/>
    </location>
</feature>
<dbReference type="EMBL" id="BMIB01000001">
    <property type="protein sequence ID" value="GGH56761.1"/>
    <property type="molecule type" value="Genomic_DNA"/>
</dbReference>
<dbReference type="Proteomes" id="UP000627292">
    <property type="component" value="Unassembled WGS sequence"/>
</dbReference>
<feature type="domain" description="ABC3 transporter permease C-terminal" evidence="7">
    <location>
        <begin position="687"/>
        <end position="799"/>
    </location>
</feature>
<evidence type="ECO:0000313" key="9">
    <source>
        <dbReference type="EMBL" id="GGH56761.1"/>
    </source>
</evidence>
<feature type="transmembrane region" description="Helical" evidence="6">
    <location>
        <begin position="298"/>
        <end position="319"/>
    </location>
</feature>
<dbReference type="PANTHER" id="PTHR30572:SF18">
    <property type="entry name" value="ABC-TYPE MACROLIDE FAMILY EXPORT SYSTEM PERMEASE COMPONENT 2"/>
    <property type="match status" value="1"/>
</dbReference>
<proteinExistence type="predicted"/>
<dbReference type="Pfam" id="PF02687">
    <property type="entry name" value="FtsX"/>
    <property type="match status" value="2"/>
</dbReference>
<protein>
    <submittedName>
        <fullName evidence="9">ABC transporter permease</fullName>
    </submittedName>
</protein>
<feature type="transmembrane region" description="Helical" evidence="6">
    <location>
        <begin position="768"/>
        <end position="790"/>
    </location>
</feature>
<dbReference type="GO" id="GO:0005886">
    <property type="term" value="C:plasma membrane"/>
    <property type="evidence" value="ECO:0007669"/>
    <property type="project" value="UniProtKB-SubCell"/>
</dbReference>
<evidence type="ECO:0000259" key="8">
    <source>
        <dbReference type="Pfam" id="PF12704"/>
    </source>
</evidence>
<keyword evidence="3 6" id="KW-0812">Transmembrane</keyword>
<sequence>MITSHQLLNRMHMFKNYLSVAWRNLVKNKVPSILNISGLAIGLAVALLIGLWAWDELTYNQSHSNHSRVAQVMQHQTFGGITQTSPAIPIPLKNELMKGYGQNFKYLALSSWFNDLLISKGDKHLTRKGLFMEEQGPEILALNMIQGSRQSLNNPSSILISQSLKKALFGEQNAMGETLKLNNNQLLQITGIYEDLPFNTTFRQLDMVIPWQAYLIDEPWVKNSQNEWGNNSFQMFAQIADNADINKVSAHIQNAKLKNIPEDEKAFKPLIFLHGMDKWHLYSNFKEGINTGGRIQTVWLFTIIGVFVLLLACINFMNLSTARSEKRSKEIGIRKAVGSQRGQLVAQFLIESLLITAFATLLAVALVVLTLPAFNQVADKQIHLPWGLPVFWLALLATAIVTGLIAGSYPALYLSSFQPVKILKGVFKAGRYAAMPRKVLVVLQFTVSVILITGTIIVFRQIQYAKNRPIGYTRAGLVTFSMASNDLMPHMQALSNELQKSGAISYISTANSPVTSLHSNTSGIEWEGKPPGFTADIGVVRVSHDYGKTVGWQFKEGRDFSLEMPTDSNAVIINEAAAAYMHLPAPITGKTIRWGDRTLSIIGVARNIVMQSPYDPVKQTIFAIGSQPGYFMNLRLNNNMPVRQALAITEQILKKYAPSMPFNYTYADEDFASKFGSEERIGKLAGFFALLAIFISCLGLFGMAAFMAEQRIREIGVRKVLGASVFQLWHLLSRDFMFLILIALLIATPIAWYGMHTWLNNFQYRTSLSWWIFFLAGAIALLLTLITVSIQSVKAAMANPVKSLKTE</sequence>
<feature type="domain" description="MacB-like periplasmic core" evidence="8">
    <location>
        <begin position="32"/>
        <end position="254"/>
    </location>
</feature>
<organism evidence="9 10">
    <name type="scientific">Filimonas zeae</name>
    <dbReference type="NCBI Taxonomy" id="1737353"/>
    <lineage>
        <taxon>Bacteria</taxon>
        <taxon>Pseudomonadati</taxon>
        <taxon>Bacteroidota</taxon>
        <taxon>Chitinophagia</taxon>
        <taxon>Chitinophagales</taxon>
        <taxon>Chitinophagaceae</taxon>
        <taxon>Filimonas</taxon>
    </lineage>
</organism>
<evidence type="ECO:0000256" key="1">
    <source>
        <dbReference type="ARBA" id="ARBA00004651"/>
    </source>
</evidence>
<accession>A0A917IN42</accession>
<feature type="transmembrane region" description="Helical" evidence="6">
    <location>
        <begin position="33"/>
        <end position="54"/>
    </location>
</feature>
<evidence type="ECO:0000259" key="7">
    <source>
        <dbReference type="Pfam" id="PF02687"/>
    </source>
</evidence>
<keyword evidence="10" id="KW-1185">Reference proteome</keyword>
<evidence type="ECO:0000256" key="4">
    <source>
        <dbReference type="ARBA" id="ARBA00022989"/>
    </source>
</evidence>
<gene>
    <name evidence="9" type="ORF">GCM10011379_00710</name>
</gene>
<dbReference type="InterPro" id="IPR003838">
    <property type="entry name" value="ABC3_permease_C"/>
</dbReference>
<feature type="transmembrane region" description="Helical" evidence="6">
    <location>
        <begin position="736"/>
        <end position="756"/>
    </location>
</feature>
<feature type="transmembrane region" description="Helical" evidence="6">
    <location>
        <begin position="391"/>
        <end position="414"/>
    </location>
</feature>
<dbReference type="GO" id="GO:0022857">
    <property type="term" value="F:transmembrane transporter activity"/>
    <property type="evidence" value="ECO:0007669"/>
    <property type="project" value="TreeGrafter"/>
</dbReference>
<feature type="transmembrane region" description="Helical" evidence="6">
    <location>
        <begin position="344"/>
        <end position="371"/>
    </location>
</feature>